<evidence type="ECO:0000313" key="3">
    <source>
        <dbReference type="EMBL" id="TCO34992.1"/>
    </source>
</evidence>
<protein>
    <submittedName>
        <fullName evidence="3">Cell wall hydrolase</fullName>
    </submittedName>
</protein>
<dbReference type="RefSeq" id="WP_132000207.1">
    <property type="nucleotide sequence ID" value="NZ_SLWQ01000015.1"/>
</dbReference>
<feature type="domain" description="Cell wall hydrolase SleB" evidence="2">
    <location>
        <begin position="33"/>
        <end position="142"/>
    </location>
</feature>
<dbReference type="Proteomes" id="UP000294862">
    <property type="component" value="Unassembled WGS sequence"/>
</dbReference>
<accession>A0A4R2HUI0</accession>
<keyword evidence="3" id="KW-0378">Hydrolase</keyword>
<dbReference type="GO" id="GO:0016787">
    <property type="term" value="F:hydrolase activity"/>
    <property type="evidence" value="ECO:0007669"/>
    <property type="project" value="UniProtKB-KW"/>
</dbReference>
<comment type="caution">
    <text evidence="3">The sequence shown here is derived from an EMBL/GenBank/DDBJ whole genome shotgun (WGS) entry which is preliminary data.</text>
</comment>
<dbReference type="EMBL" id="SLWQ01000015">
    <property type="protein sequence ID" value="TCO34992.1"/>
    <property type="molecule type" value="Genomic_DNA"/>
</dbReference>
<dbReference type="InterPro" id="IPR011105">
    <property type="entry name" value="Cell_wall_hydrolase_SleB"/>
</dbReference>
<evidence type="ECO:0000313" key="4">
    <source>
        <dbReference type="Proteomes" id="UP000294862"/>
    </source>
</evidence>
<dbReference type="Gene3D" id="1.10.10.2520">
    <property type="entry name" value="Cell wall hydrolase SleB, domain 1"/>
    <property type="match status" value="1"/>
</dbReference>
<gene>
    <name evidence="3" type="ORF">EV148_11555</name>
</gene>
<sequence length="145" mass="16074">MKLSFLLWLASILPQPAADQVCLATTVYLEARSESKVGQMAVAEVAMRRRESGRWGKTVCDVVRAPGQFATTTIRNNRVVDEPAAWNTAWQIAGRSLAIWALPRDRRKFVVPDADHFVLADSVSPGWIKGPPVATIGAHNFYRIN</sequence>
<dbReference type="OrthoDB" id="5952809at2"/>
<dbReference type="AlphaFoldDB" id="A0A4R2HUI0"/>
<organism evidence="3 4">
    <name type="scientific">Dokdonella fugitiva</name>
    <dbReference type="NCBI Taxonomy" id="328517"/>
    <lineage>
        <taxon>Bacteria</taxon>
        <taxon>Pseudomonadati</taxon>
        <taxon>Pseudomonadota</taxon>
        <taxon>Gammaproteobacteria</taxon>
        <taxon>Lysobacterales</taxon>
        <taxon>Rhodanobacteraceae</taxon>
        <taxon>Dokdonella</taxon>
    </lineage>
</organism>
<dbReference type="Pfam" id="PF07486">
    <property type="entry name" value="Hydrolase_2"/>
    <property type="match status" value="1"/>
</dbReference>
<keyword evidence="4" id="KW-1185">Reference proteome</keyword>
<feature type="signal peptide" evidence="1">
    <location>
        <begin position="1"/>
        <end position="17"/>
    </location>
</feature>
<name>A0A4R2HUI0_9GAMM</name>
<feature type="chain" id="PRO_5020592081" evidence="1">
    <location>
        <begin position="18"/>
        <end position="145"/>
    </location>
</feature>
<reference evidence="3 4" key="1">
    <citation type="journal article" date="2015" name="Stand. Genomic Sci.">
        <title>Genomic Encyclopedia of Bacterial and Archaeal Type Strains, Phase III: the genomes of soil and plant-associated and newly described type strains.</title>
        <authorList>
            <person name="Whitman W.B."/>
            <person name="Woyke T."/>
            <person name="Klenk H.P."/>
            <person name="Zhou Y."/>
            <person name="Lilburn T.G."/>
            <person name="Beck B.J."/>
            <person name="De Vos P."/>
            <person name="Vandamme P."/>
            <person name="Eisen J.A."/>
            <person name="Garrity G."/>
            <person name="Hugenholtz P."/>
            <person name="Kyrpides N.C."/>
        </authorList>
    </citation>
    <scope>NUCLEOTIDE SEQUENCE [LARGE SCALE GENOMIC DNA]</scope>
    <source>
        <strain evidence="3 4">A3</strain>
    </source>
</reference>
<proteinExistence type="predicted"/>
<evidence type="ECO:0000256" key="1">
    <source>
        <dbReference type="SAM" id="SignalP"/>
    </source>
</evidence>
<evidence type="ECO:0000259" key="2">
    <source>
        <dbReference type="Pfam" id="PF07486"/>
    </source>
</evidence>
<dbReference type="InterPro" id="IPR042047">
    <property type="entry name" value="SleB_dom1"/>
</dbReference>
<keyword evidence="1" id="KW-0732">Signal</keyword>